<evidence type="ECO:0000256" key="5">
    <source>
        <dbReference type="ARBA" id="ARBA00022927"/>
    </source>
</evidence>
<evidence type="ECO:0000313" key="10">
    <source>
        <dbReference type="EMBL" id="MCA9392063.1"/>
    </source>
</evidence>
<reference evidence="10" key="1">
    <citation type="submission" date="2020-04" db="EMBL/GenBank/DDBJ databases">
        <authorList>
            <person name="Zhang T."/>
        </authorList>
    </citation>
    <scope>NUCLEOTIDE SEQUENCE</scope>
    <source>
        <strain evidence="10">HKST-UBA03</strain>
    </source>
</reference>
<comment type="function">
    <text evidence="9">Involved in protein export. Participates in an early event of protein translocation.</text>
</comment>
<feature type="transmembrane region" description="Helical" evidence="9">
    <location>
        <begin position="6"/>
        <end position="22"/>
    </location>
</feature>
<keyword evidence="6 9" id="KW-1133">Transmembrane helix</keyword>
<keyword evidence="4 9" id="KW-0812">Transmembrane</keyword>
<evidence type="ECO:0000256" key="8">
    <source>
        <dbReference type="ARBA" id="ARBA00023136"/>
    </source>
</evidence>
<evidence type="ECO:0000256" key="2">
    <source>
        <dbReference type="ARBA" id="ARBA00008445"/>
    </source>
</evidence>
<feature type="transmembrane region" description="Helical" evidence="9">
    <location>
        <begin position="49"/>
        <end position="71"/>
    </location>
</feature>
<evidence type="ECO:0000256" key="4">
    <source>
        <dbReference type="ARBA" id="ARBA00022692"/>
    </source>
</evidence>
<comment type="caution">
    <text evidence="10">The sequence shown here is derived from an EMBL/GenBank/DDBJ whole genome shotgun (WGS) entry which is preliminary data.</text>
</comment>
<dbReference type="NCBIfam" id="TIGR00810">
    <property type="entry name" value="secG"/>
    <property type="match status" value="1"/>
</dbReference>
<dbReference type="InterPro" id="IPR004692">
    <property type="entry name" value="SecG"/>
</dbReference>
<keyword evidence="8 9" id="KW-0472">Membrane</keyword>
<sequence>MSIVLNIVQIVISVVLLALILIQNKGVGLSGTFGGGGEVYFARRGAEKIVFVFTILAAVAFIGASIASVVLA</sequence>
<comment type="subcellular location">
    <subcellularLocation>
        <location evidence="9">Cell membrane</location>
        <topology evidence="9">Multi-pass membrane protein</topology>
    </subcellularLocation>
    <subcellularLocation>
        <location evidence="1">Membrane</location>
        <topology evidence="1">Multi-pass membrane protein</topology>
    </subcellularLocation>
</comment>
<evidence type="ECO:0000256" key="6">
    <source>
        <dbReference type="ARBA" id="ARBA00022989"/>
    </source>
</evidence>
<name>A0A955LKC3_UNCKA</name>
<proteinExistence type="inferred from homology"/>
<organism evidence="10 11">
    <name type="scientific">candidate division WWE3 bacterium</name>
    <dbReference type="NCBI Taxonomy" id="2053526"/>
    <lineage>
        <taxon>Bacteria</taxon>
        <taxon>Katanobacteria</taxon>
    </lineage>
</organism>
<dbReference type="AlphaFoldDB" id="A0A955LKC3"/>
<dbReference type="EMBL" id="JAGQKZ010000017">
    <property type="protein sequence ID" value="MCA9392063.1"/>
    <property type="molecule type" value="Genomic_DNA"/>
</dbReference>
<evidence type="ECO:0000256" key="1">
    <source>
        <dbReference type="ARBA" id="ARBA00004141"/>
    </source>
</evidence>
<dbReference type="Proteomes" id="UP000751518">
    <property type="component" value="Unassembled WGS sequence"/>
</dbReference>
<gene>
    <name evidence="10" type="primary">secG</name>
    <name evidence="10" type="ORF">KC614_02560</name>
</gene>
<keyword evidence="7 9" id="KW-0811">Translocation</keyword>
<dbReference type="GO" id="GO:0015450">
    <property type="term" value="F:protein-transporting ATPase activity"/>
    <property type="evidence" value="ECO:0007669"/>
    <property type="project" value="UniProtKB-UniRule"/>
</dbReference>
<dbReference type="GO" id="GO:0009306">
    <property type="term" value="P:protein secretion"/>
    <property type="evidence" value="ECO:0007669"/>
    <property type="project" value="UniProtKB-UniRule"/>
</dbReference>
<keyword evidence="9" id="KW-1003">Cell membrane</keyword>
<reference evidence="10" key="2">
    <citation type="journal article" date="2021" name="Microbiome">
        <title>Successional dynamics and alternative stable states in a saline activated sludge microbial community over 9 years.</title>
        <authorList>
            <person name="Wang Y."/>
            <person name="Ye J."/>
            <person name="Ju F."/>
            <person name="Liu L."/>
            <person name="Boyd J.A."/>
            <person name="Deng Y."/>
            <person name="Parks D.H."/>
            <person name="Jiang X."/>
            <person name="Yin X."/>
            <person name="Woodcroft B.J."/>
            <person name="Tyson G.W."/>
            <person name="Hugenholtz P."/>
            <person name="Polz M.F."/>
            <person name="Zhang T."/>
        </authorList>
    </citation>
    <scope>NUCLEOTIDE SEQUENCE</scope>
    <source>
        <strain evidence="10">HKST-UBA03</strain>
    </source>
</reference>
<keyword evidence="5 9" id="KW-0653">Protein transport</keyword>
<evidence type="ECO:0000256" key="7">
    <source>
        <dbReference type="ARBA" id="ARBA00023010"/>
    </source>
</evidence>
<accession>A0A955LKC3</accession>
<dbReference type="Pfam" id="PF03840">
    <property type="entry name" value="SecG"/>
    <property type="match status" value="1"/>
</dbReference>
<evidence type="ECO:0000256" key="9">
    <source>
        <dbReference type="RuleBase" id="RU365087"/>
    </source>
</evidence>
<comment type="similarity">
    <text evidence="2 9">Belongs to the SecG family.</text>
</comment>
<keyword evidence="3 9" id="KW-0813">Transport</keyword>
<evidence type="ECO:0000256" key="3">
    <source>
        <dbReference type="ARBA" id="ARBA00022448"/>
    </source>
</evidence>
<protein>
    <recommendedName>
        <fullName evidence="9">Protein-export membrane protein SecG</fullName>
    </recommendedName>
</protein>
<dbReference type="GO" id="GO:0005886">
    <property type="term" value="C:plasma membrane"/>
    <property type="evidence" value="ECO:0007669"/>
    <property type="project" value="UniProtKB-SubCell"/>
</dbReference>
<evidence type="ECO:0000313" key="11">
    <source>
        <dbReference type="Proteomes" id="UP000751518"/>
    </source>
</evidence>